<sequence length="84" mass="9048">MPPCFPSPPPRLVAIGALCRRTTRSRGRWLRGLFFVSSSPGVVRESVEAAAAMTLAREVPGTGSNLFQARSGISRPEATHKRGE</sequence>
<evidence type="ECO:0000313" key="3">
    <source>
        <dbReference type="Proteomes" id="UP000479710"/>
    </source>
</evidence>
<feature type="region of interest" description="Disordered" evidence="1">
    <location>
        <begin position="64"/>
        <end position="84"/>
    </location>
</feature>
<comment type="caution">
    <text evidence="2">The sequence shown here is derived from an EMBL/GenBank/DDBJ whole genome shotgun (WGS) entry which is preliminary data.</text>
</comment>
<organism evidence="2 3">
    <name type="scientific">Oryza meyeriana var. granulata</name>
    <dbReference type="NCBI Taxonomy" id="110450"/>
    <lineage>
        <taxon>Eukaryota</taxon>
        <taxon>Viridiplantae</taxon>
        <taxon>Streptophyta</taxon>
        <taxon>Embryophyta</taxon>
        <taxon>Tracheophyta</taxon>
        <taxon>Spermatophyta</taxon>
        <taxon>Magnoliopsida</taxon>
        <taxon>Liliopsida</taxon>
        <taxon>Poales</taxon>
        <taxon>Poaceae</taxon>
        <taxon>BOP clade</taxon>
        <taxon>Oryzoideae</taxon>
        <taxon>Oryzeae</taxon>
        <taxon>Oryzinae</taxon>
        <taxon>Oryza</taxon>
        <taxon>Oryza meyeriana</taxon>
    </lineage>
</organism>
<dbReference type="EMBL" id="SPHZ02000001">
    <property type="protein sequence ID" value="KAF0934822.1"/>
    <property type="molecule type" value="Genomic_DNA"/>
</dbReference>
<evidence type="ECO:0000256" key="1">
    <source>
        <dbReference type="SAM" id="MobiDB-lite"/>
    </source>
</evidence>
<proteinExistence type="predicted"/>
<reference evidence="2 3" key="1">
    <citation type="submission" date="2019-11" db="EMBL/GenBank/DDBJ databases">
        <title>Whole genome sequence of Oryza granulata.</title>
        <authorList>
            <person name="Li W."/>
        </authorList>
    </citation>
    <scope>NUCLEOTIDE SEQUENCE [LARGE SCALE GENOMIC DNA]</scope>
    <source>
        <strain evidence="3">cv. Menghai</strain>
        <tissue evidence="2">Leaf</tissue>
    </source>
</reference>
<accession>A0A6G1FDE6</accession>
<keyword evidence="3" id="KW-1185">Reference proteome</keyword>
<name>A0A6G1FDE6_9ORYZ</name>
<gene>
    <name evidence="2" type="ORF">E2562_028828</name>
</gene>
<protein>
    <submittedName>
        <fullName evidence="2">Uncharacterized protein</fullName>
    </submittedName>
</protein>
<dbReference type="AlphaFoldDB" id="A0A6G1FDE6"/>
<dbReference type="Proteomes" id="UP000479710">
    <property type="component" value="Unassembled WGS sequence"/>
</dbReference>
<evidence type="ECO:0000313" key="2">
    <source>
        <dbReference type="EMBL" id="KAF0934822.1"/>
    </source>
</evidence>